<evidence type="ECO:0000259" key="10">
    <source>
        <dbReference type="Pfam" id="PF00962"/>
    </source>
</evidence>
<name>A0ABR8Q2G9_9CLOT</name>
<comment type="caution">
    <text evidence="11">The sequence shown here is derived from an EMBL/GenBank/DDBJ whole genome shotgun (WGS) entry which is preliminary data.</text>
</comment>
<evidence type="ECO:0000256" key="8">
    <source>
        <dbReference type="ARBA" id="ARBA00049213"/>
    </source>
</evidence>
<feature type="site" description="Important for catalytic activity" evidence="9">
    <location>
        <position position="221"/>
    </location>
</feature>
<comment type="catalytic activity">
    <reaction evidence="7">
        <text>adenosine + H2O + H(+) = inosine + NH4(+)</text>
        <dbReference type="Rhea" id="RHEA:24408"/>
        <dbReference type="ChEBI" id="CHEBI:15377"/>
        <dbReference type="ChEBI" id="CHEBI:15378"/>
        <dbReference type="ChEBI" id="CHEBI:16335"/>
        <dbReference type="ChEBI" id="CHEBI:17596"/>
        <dbReference type="ChEBI" id="CHEBI:28938"/>
        <dbReference type="EC" id="3.5.4.4"/>
    </reaction>
    <physiologicalReaction direction="left-to-right" evidence="7">
        <dbReference type="Rhea" id="RHEA:24409"/>
    </physiologicalReaction>
</comment>
<evidence type="ECO:0000256" key="1">
    <source>
        <dbReference type="ARBA" id="ARBA00012784"/>
    </source>
</evidence>
<keyword evidence="2 9" id="KW-0479">Metal-binding</keyword>
<evidence type="ECO:0000256" key="3">
    <source>
        <dbReference type="ARBA" id="ARBA00022801"/>
    </source>
</evidence>
<comment type="similarity">
    <text evidence="9">Belongs to the metallo-dependent hydrolases superfamily. Adenosine and AMP deaminases family. Adenosine deaminase subfamily.</text>
</comment>
<feature type="binding site" evidence="9">
    <location>
        <position position="14"/>
    </location>
    <ligand>
        <name>substrate</name>
    </ligand>
</feature>
<dbReference type="CDD" id="cd01320">
    <property type="entry name" value="ADA"/>
    <property type="match status" value="1"/>
</dbReference>
<dbReference type="PANTHER" id="PTHR11409">
    <property type="entry name" value="ADENOSINE DEAMINASE"/>
    <property type="match status" value="1"/>
</dbReference>
<dbReference type="PANTHER" id="PTHR11409:SF43">
    <property type="entry name" value="ADENOSINE DEAMINASE"/>
    <property type="match status" value="1"/>
</dbReference>
<dbReference type="HAMAP" id="MF_00540">
    <property type="entry name" value="A_deaminase"/>
    <property type="match status" value="1"/>
</dbReference>
<evidence type="ECO:0000256" key="4">
    <source>
        <dbReference type="ARBA" id="ARBA00022833"/>
    </source>
</evidence>
<keyword evidence="3 9" id="KW-0378">Hydrolase</keyword>
<reference evidence="11 12" key="1">
    <citation type="submission" date="2020-08" db="EMBL/GenBank/DDBJ databases">
        <title>A Genomic Blueprint of the Chicken Gut Microbiome.</title>
        <authorList>
            <person name="Gilroy R."/>
            <person name="Ravi A."/>
            <person name="Getino M."/>
            <person name="Pursley I."/>
            <person name="Horton D.L."/>
            <person name="Alikhan N.-F."/>
            <person name="Baker D."/>
            <person name="Gharbi K."/>
            <person name="Hall N."/>
            <person name="Watson M."/>
            <person name="Adriaenssens E.M."/>
            <person name="Foster-Nyarko E."/>
            <person name="Jarju S."/>
            <person name="Secka A."/>
            <person name="Antonio M."/>
            <person name="Oren A."/>
            <person name="Chaudhuri R."/>
            <person name="La Ragione R.M."/>
            <person name="Hildebrand F."/>
            <person name="Pallen M.J."/>
        </authorList>
    </citation>
    <scope>NUCLEOTIDE SEQUENCE [LARGE SCALE GENOMIC DNA]</scope>
    <source>
        <strain evidence="11 12">Sa3CUN1</strain>
    </source>
</reference>
<comment type="function">
    <text evidence="9">Catalyzes the hydrolytic deamination of adenosine and 2-deoxyadenosine.</text>
</comment>
<protein>
    <recommendedName>
        <fullName evidence="1 9">Adenosine deaminase</fullName>
        <ecNumber evidence="1 9">3.5.4.4</ecNumber>
    </recommendedName>
    <alternativeName>
        <fullName evidence="6 9">Adenosine aminohydrolase</fullName>
    </alternativeName>
</protein>
<dbReference type="EMBL" id="JACSQZ010000013">
    <property type="protein sequence ID" value="MBD7914615.1"/>
    <property type="molecule type" value="Genomic_DNA"/>
</dbReference>
<feature type="binding site" evidence="9">
    <location>
        <position position="278"/>
    </location>
    <ligand>
        <name>Zn(2+)</name>
        <dbReference type="ChEBI" id="CHEBI:29105"/>
        <note>catalytic</note>
    </ligand>
</feature>
<dbReference type="Gene3D" id="3.20.20.140">
    <property type="entry name" value="Metal-dependent hydrolases"/>
    <property type="match status" value="1"/>
</dbReference>
<feature type="active site" description="Proton donor" evidence="9">
    <location>
        <position position="200"/>
    </location>
</feature>
<dbReference type="RefSeq" id="WP_191749376.1">
    <property type="nucleotide sequence ID" value="NZ_JACSQZ010000013.1"/>
</dbReference>
<dbReference type="InterPro" id="IPR006330">
    <property type="entry name" value="Ado/ade_deaminase"/>
</dbReference>
<feature type="binding site" evidence="9">
    <location>
        <position position="14"/>
    </location>
    <ligand>
        <name>Zn(2+)</name>
        <dbReference type="ChEBI" id="CHEBI:29105"/>
        <note>catalytic</note>
    </ligand>
</feature>
<accession>A0ABR8Q2G9</accession>
<proteinExistence type="inferred from homology"/>
<feature type="binding site" evidence="9">
    <location>
        <position position="16"/>
    </location>
    <ligand>
        <name>substrate</name>
    </ligand>
</feature>
<keyword evidence="4 9" id="KW-0862">Zinc</keyword>
<evidence type="ECO:0000313" key="11">
    <source>
        <dbReference type="EMBL" id="MBD7914615.1"/>
    </source>
</evidence>
<evidence type="ECO:0000256" key="9">
    <source>
        <dbReference type="HAMAP-Rule" id="MF_00540"/>
    </source>
</evidence>
<feature type="binding site" evidence="9">
    <location>
        <position position="197"/>
    </location>
    <ligand>
        <name>Zn(2+)</name>
        <dbReference type="ChEBI" id="CHEBI:29105"/>
        <note>catalytic</note>
    </ligand>
</feature>
<dbReference type="Pfam" id="PF00962">
    <property type="entry name" value="A_deaminase"/>
    <property type="match status" value="1"/>
</dbReference>
<sequence length="330" mass="37654">MNINNLPKIELHCHLDGSLRVETVIELARKENIELESYDYDKVKKLLSVNENCRSLDEYLEKFDLPNKVLQSKDNLRRVAYELLEDAASENIKYIEVRFAPIFHVKNGLSLEEVIESVVCGIRDAEKKYEIKGNVIISCIRGLDLKHVFDSIEAGSNFIGQGVVAIDLAAEEREGFAHEYVEAMRLAKEKGFRITIHAGETGFGKNVRDSIVLLGAERIGHGVFIYNDKEAYNLVKENGITLEMCPKSNIDTKAVTNYKDHPIYNYYKDDIKINISTDNRMVSNINLNEETSNVIKTFDMSLDEYKEIYINSVSAAFCDNETKEELLKHL</sequence>
<dbReference type="InterPro" id="IPR028893">
    <property type="entry name" value="A_deaminase"/>
</dbReference>
<evidence type="ECO:0000256" key="7">
    <source>
        <dbReference type="ARBA" id="ARBA00047989"/>
    </source>
</evidence>
<organism evidence="11 12">
    <name type="scientific">Clostridium gallinarum</name>
    <dbReference type="NCBI Taxonomy" id="2762246"/>
    <lineage>
        <taxon>Bacteria</taxon>
        <taxon>Bacillati</taxon>
        <taxon>Bacillota</taxon>
        <taxon>Clostridia</taxon>
        <taxon>Eubacteriales</taxon>
        <taxon>Clostridiaceae</taxon>
        <taxon>Clostridium</taxon>
    </lineage>
</organism>
<dbReference type="InterPro" id="IPR032466">
    <property type="entry name" value="Metal_Hydrolase"/>
</dbReference>
<comment type="catalytic activity">
    <reaction evidence="8">
        <text>2'-deoxyadenosine + H2O + H(+) = 2'-deoxyinosine + NH4(+)</text>
        <dbReference type="Rhea" id="RHEA:28190"/>
        <dbReference type="ChEBI" id="CHEBI:15377"/>
        <dbReference type="ChEBI" id="CHEBI:15378"/>
        <dbReference type="ChEBI" id="CHEBI:17256"/>
        <dbReference type="ChEBI" id="CHEBI:28938"/>
        <dbReference type="ChEBI" id="CHEBI:28997"/>
        <dbReference type="EC" id="3.5.4.4"/>
    </reaction>
    <physiologicalReaction direction="left-to-right" evidence="8">
        <dbReference type="Rhea" id="RHEA:28191"/>
    </physiologicalReaction>
</comment>
<dbReference type="EC" id="3.5.4.4" evidence="1 9"/>
<comment type="caution">
    <text evidence="9">Lacks conserved residue(s) required for the propagation of feature annotation.</text>
</comment>
<feature type="domain" description="Adenosine deaminase" evidence="10">
    <location>
        <begin position="7"/>
        <end position="329"/>
    </location>
</feature>
<keyword evidence="12" id="KW-1185">Reference proteome</keyword>
<gene>
    <name evidence="9" type="primary">add</name>
    <name evidence="11" type="ORF">H9660_05605</name>
</gene>
<dbReference type="NCBIfam" id="TIGR01430">
    <property type="entry name" value="aden_deam"/>
    <property type="match status" value="1"/>
</dbReference>
<keyword evidence="5 9" id="KW-0546">Nucleotide metabolism</keyword>
<feature type="binding site" evidence="9">
    <location>
        <position position="12"/>
    </location>
    <ligand>
        <name>Zn(2+)</name>
        <dbReference type="ChEBI" id="CHEBI:29105"/>
        <note>catalytic</note>
    </ligand>
</feature>
<evidence type="ECO:0000256" key="6">
    <source>
        <dbReference type="ARBA" id="ARBA00031852"/>
    </source>
</evidence>
<evidence type="ECO:0000256" key="5">
    <source>
        <dbReference type="ARBA" id="ARBA00023080"/>
    </source>
</evidence>
<comment type="cofactor">
    <cofactor evidence="9">
        <name>Zn(2+)</name>
        <dbReference type="ChEBI" id="CHEBI:29105"/>
    </cofactor>
    <text evidence="9">Binds 1 zinc ion per subunit.</text>
</comment>
<evidence type="ECO:0000313" key="12">
    <source>
        <dbReference type="Proteomes" id="UP000640335"/>
    </source>
</evidence>
<dbReference type="GO" id="GO:0016787">
    <property type="term" value="F:hydrolase activity"/>
    <property type="evidence" value="ECO:0007669"/>
    <property type="project" value="UniProtKB-KW"/>
</dbReference>
<evidence type="ECO:0000256" key="2">
    <source>
        <dbReference type="ARBA" id="ARBA00022723"/>
    </source>
</evidence>
<dbReference type="SUPFAM" id="SSF51556">
    <property type="entry name" value="Metallo-dependent hydrolases"/>
    <property type="match status" value="1"/>
</dbReference>
<dbReference type="InterPro" id="IPR001365">
    <property type="entry name" value="A_deaminase_dom"/>
</dbReference>
<dbReference type="Proteomes" id="UP000640335">
    <property type="component" value="Unassembled WGS sequence"/>
</dbReference>